<dbReference type="EMBL" id="CP114014">
    <property type="protein sequence ID" value="XAY06418.1"/>
    <property type="molecule type" value="Genomic_DNA"/>
</dbReference>
<protein>
    <submittedName>
        <fullName evidence="1">Uncharacterized protein</fullName>
    </submittedName>
</protein>
<reference evidence="1" key="1">
    <citation type="submission" date="2022-12" db="EMBL/GenBank/DDBJ databases">
        <title>Paraconexibacter alkalitolerans sp. nov. and Baekduia alba sp. nov., isolated from soil and emended description of the genera Paraconexibacter (Chun et al., 2020) and Baekduia (An et al., 2020).</title>
        <authorList>
            <person name="Vieira S."/>
            <person name="Huber K.J."/>
            <person name="Geppert A."/>
            <person name="Wolf J."/>
            <person name="Neumann-Schaal M."/>
            <person name="Muesken M."/>
            <person name="Overmann J."/>
        </authorList>
    </citation>
    <scope>NUCLEOTIDE SEQUENCE</scope>
    <source>
        <strain evidence="1">AEG42_29</strain>
    </source>
</reference>
<dbReference type="AlphaFoldDB" id="A0AAU7AXN9"/>
<dbReference type="KEGG" id="parq:DSM112329_03288"/>
<dbReference type="RefSeq" id="WP_354697652.1">
    <property type="nucleotide sequence ID" value="NZ_CP114014.1"/>
</dbReference>
<accession>A0AAU7AXN9</accession>
<organism evidence="1">
    <name type="scientific">Paraconexibacter sp. AEG42_29</name>
    <dbReference type="NCBI Taxonomy" id="2997339"/>
    <lineage>
        <taxon>Bacteria</taxon>
        <taxon>Bacillati</taxon>
        <taxon>Actinomycetota</taxon>
        <taxon>Thermoleophilia</taxon>
        <taxon>Solirubrobacterales</taxon>
        <taxon>Paraconexibacteraceae</taxon>
        <taxon>Paraconexibacter</taxon>
    </lineage>
</organism>
<proteinExistence type="predicted"/>
<evidence type="ECO:0000313" key="1">
    <source>
        <dbReference type="EMBL" id="XAY06418.1"/>
    </source>
</evidence>
<gene>
    <name evidence="1" type="ORF">DSM112329_03288</name>
</gene>
<sequence length="86" mass="9647">MPRLPKLTPWIAALQAGFIAREHFQKLTPADRVLLKDLVTKSRGLPRNLTANEKAEVRRIVGELDAKGAVWKLAPVGKRLGKGRRR</sequence>
<name>A0AAU7AXN9_9ACTN</name>